<dbReference type="Pfam" id="PF04773">
    <property type="entry name" value="FecR"/>
    <property type="match status" value="1"/>
</dbReference>
<organism evidence="4 5">
    <name type="scientific">Membranihabitans marinus</name>
    <dbReference type="NCBI Taxonomy" id="1227546"/>
    <lineage>
        <taxon>Bacteria</taxon>
        <taxon>Pseudomonadati</taxon>
        <taxon>Bacteroidota</taxon>
        <taxon>Saprospiria</taxon>
        <taxon>Saprospirales</taxon>
        <taxon>Saprospiraceae</taxon>
        <taxon>Membranihabitans</taxon>
    </lineage>
</organism>
<evidence type="ECO:0000313" key="4">
    <source>
        <dbReference type="EMBL" id="MBY5959216.1"/>
    </source>
</evidence>
<dbReference type="InterPro" id="IPR012373">
    <property type="entry name" value="Ferrdict_sens_TM"/>
</dbReference>
<sequence>MNDHKHINHLFNRLLDNSISEEELQLLLKYIRTSDSDIELKELMGIHWEDIKDELIEKEPGLQTEKRYQAILQKIDQSHRKTGSNRLSSPSKTNHALRWIGIAASILILLSAGLYWGVNSHKPSESPLNSSLATMNFSGKQVVNLPDGSTVILNEDSQLTYTEAFGQQTRAIEFSGEGYFDVAHDPDRPFIVHTGGVKTTVLGTAFNLKAYDEQSNVEVTVTRGKVAVGDEKGVFENILPRQQLVVNKTTHKFKREDVDLDKVLAWQKDFLIIDAMTVEKAAELIGKKHQVDIIIEKNTLKNCEISASFIKGESLEQILRVVCGVLQAEYRIDGNKVEVTGGRKCE</sequence>
<dbReference type="GO" id="GO:0016989">
    <property type="term" value="F:sigma factor antagonist activity"/>
    <property type="evidence" value="ECO:0007669"/>
    <property type="project" value="TreeGrafter"/>
</dbReference>
<dbReference type="Gene3D" id="2.60.120.1440">
    <property type="match status" value="1"/>
</dbReference>
<dbReference type="Proteomes" id="UP000753961">
    <property type="component" value="Unassembled WGS sequence"/>
</dbReference>
<evidence type="ECO:0000259" key="2">
    <source>
        <dbReference type="Pfam" id="PF04773"/>
    </source>
</evidence>
<name>A0A953LC66_9BACT</name>
<gene>
    <name evidence="4" type="ORF">KUV50_13770</name>
</gene>
<accession>A0A953LC66</accession>
<feature type="domain" description="FecR protein" evidence="2">
    <location>
        <begin position="139"/>
        <end position="226"/>
    </location>
</feature>
<dbReference type="InterPro" id="IPR032508">
    <property type="entry name" value="FecR_C"/>
</dbReference>
<dbReference type="PANTHER" id="PTHR30273:SF2">
    <property type="entry name" value="PROTEIN FECR"/>
    <property type="match status" value="1"/>
</dbReference>
<keyword evidence="1" id="KW-0472">Membrane</keyword>
<dbReference type="InterPro" id="IPR006860">
    <property type="entry name" value="FecR"/>
</dbReference>
<proteinExistence type="predicted"/>
<dbReference type="PIRSF" id="PIRSF018266">
    <property type="entry name" value="FecR"/>
    <property type="match status" value="1"/>
</dbReference>
<dbReference type="PANTHER" id="PTHR30273">
    <property type="entry name" value="PERIPLASMIC SIGNAL SENSOR AND SIGMA FACTOR ACTIVATOR FECR-RELATED"/>
    <property type="match status" value="1"/>
</dbReference>
<evidence type="ECO:0000259" key="3">
    <source>
        <dbReference type="Pfam" id="PF16344"/>
    </source>
</evidence>
<evidence type="ECO:0000256" key="1">
    <source>
        <dbReference type="SAM" id="Phobius"/>
    </source>
</evidence>
<protein>
    <submittedName>
        <fullName evidence="4">FecR domain-containing protein</fullName>
    </submittedName>
</protein>
<evidence type="ECO:0000313" key="5">
    <source>
        <dbReference type="Proteomes" id="UP000753961"/>
    </source>
</evidence>
<keyword evidence="5" id="KW-1185">Reference proteome</keyword>
<dbReference type="Pfam" id="PF16344">
    <property type="entry name" value="FecR_C"/>
    <property type="match status" value="1"/>
</dbReference>
<dbReference type="Gene3D" id="3.55.50.30">
    <property type="match status" value="1"/>
</dbReference>
<keyword evidence="1" id="KW-0812">Transmembrane</keyword>
<comment type="caution">
    <text evidence="4">The sequence shown here is derived from an EMBL/GenBank/DDBJ whole genome shotgun (WGS) entry which is preliminary data.</text>
</comment>
<dbReference type="AlphaFoldDB" id="A0A953LC66"/>
<keyword evidence="1" id="KW-1133">Transmembrane helix</keyword>
<dbReference type="RefSeq" id="WP_222580755.1">
    <property type="nucleotide sequence ID" value="NZ_JAHVHU010000012.1"/>
</dbReference>
<feature type="transmembrane region" description="Helical" evidence="1">
    <location>
        <begin position="96"/>
        <end position="118"/>
    </location>
</feature>
<reference evidence="4" key="1">
    <citation type="submission" date="2021-06" db="EMBL/GenBank/DDBJ databases">
        <title>44 bacteria genomes isolated from Dapeng, Shenzhen.</title>
        <authorList>
            <person name="Zheng W."/>
            <person name="Yu S."/>
            <person name="Huang Y."/>
        </authorList>
    </citation>
    <scope>NUCLEOTIDE SEQUENCE</scope>
    <source>
        <strain evidence="4">DP5N28-2</strain>
    </source>
</reference>
<feature type="domain" description="Protein FecR C-terminal" evidence="3">
    <location>
        <begin position="271"/>
        <end position="338"/>
    </location>
</feature>
<dbReference type="EMBL" id="JAHVHU010000012">
    <property type="protein sequence ID" value="MBY5959216.1"/>
    <property type="molecule type" value="Genomic_DNA"/>
</dbReference>